<protein>
    <submittedName>
        <fullName evidence="1">Uncharacterized protein</fullName>
    </submittedName>
</protein>
<dbReference type="EMBL" id="GBXM01025624">
    <property type="protein sequence ID" value="JAH82953.1"/>
    <property type="molecule type" value="Transcribed_RNA"/>
</dbReference>
<organism evidence="1">
    <name type="scientific">Anguilla anguilla</name>
    <name type="common">European freshwater eel</name>
    <name type="synonym">Muraena anguilla</name>
    <dbReference type="NCBI Taxonomy" id="7936"/>
    <lineage>
        <taxon>Eukaryota</taxon>
        <taxon>Metazoa</taxon>
        <taxon>Chordata</taxon>
        <taxon>Craniata</taxon>
        <taxon>Vertebrata</taxon>
        <taxon>Euteleostomi</taxon>
        <taxon>Actinopterygii</taxon>
        <taxon>Neopterygii</taxon>
        <taxon>Teleostei</taxon>
        <taxon>Anguilliformes</taxon>
        <taxon>Anguillidae</taxon>
        <taxon>Anguilla</taxon>
    </lineage>
</organism>
<proteinExistence type="predicted"/>
<reference evidence="1" key="1">
    <citation type="submission" date="2014-11" db="EMBL/GenBank/DDBJ databases">
        <authorList>
            <person name="Amaro Gonzalez C."/>
        </authorList>
    </citation>
    <scope>NUCLEOTIDE SEQUENCE</scope>
</reference>
<reference evidence="1" key="2">
    <citation type="journal article" date="2015" name="Fish Shellfish Immunol.">
        <title>Early steps in the European eel (Anguilla anguilla)-Vibrio vulnificus interaction in the gills: Role of the RtxA13 toxin.</title>
        <authorList>
            <person name="Callol A."/>
            <person name="Pajuelo D."/>
            <person name="Ebbesson L."/>
            <person name="Teles M."/>
            <person name="MacKenzie S."/>
            <person name="Amaro C."/>
        </authorList>
    </citation>
    <scope>NUCLEOTIDE SEQUENCE</scope>
</reference>
<name>A0A0E9W0E6_ANGAN</name>
<evidence type="ECO:0000313" key="1">
    <source>
        <dbReference type="EMBL" id="JAH82953.1"/>
    </source>
</evidence>
<dbReference type="AlphaFoldDB" id="A0A0E9W0E6"/>
<accession>A0A0E9W0E6</accession>
<sequence length="22" mass="2640">MSLARLEEHMCSFSNTLETRRQ</sequence>